<evidence type="ECO:0000256" key="1">
    <source>
        <dbReference type="SAM" id="MobiDB-lite"/>
    </source>
</evidence>
<feature type="compositionally biased region" description="Polar residues" evidence="1">
    <location>
        <begin position="1"/>
        <end position="13"/>
    </location>
</feature>
<name>A0A6C0LWT7_9ZZZZ</name>
<dbReference type="EMBL" id="MN740573">
    <property type="protein sequence ID" value="QHU34495.1"/>
    <property type="molecule type" value="Genomic_DNA"/>
</dbReference>
<keyword evidence="2" id="KW-0812">Transmembrane</keyword>
<keyword evidence="2" id="KW-0472">Membrane</keyword>
<reference evidence="3" key="1">
    <citation type="journal article" date="2020" name="Nature">
        <title>Giant virus diversity and host interactions through global metagenomics.</title>
        <authorList>
            <person name="Schulz F."/>
            <person name="Roux S."/>
            <person name="Paez-Espino D."/>
            <person name="Jungbluth S."/>
            <person name="Walsh D.A."/>
            <person name="Denef V.J."/>
            <person name="McMahon K.D."/>
            <person name="Konstantinidis K.T."/>
            <person name="Eloe-Fadrosh E.A."/>
            <person name="Kyrpides N.C."/>
            <person name="Woyke T."/>
        </authorList>
    </citation>
    <scope>NUCLEOTIDE SEQUENCE</scope>
    <source>
        <strain evidence="3">GVMAG-S-1016713-169</strain>
    </source>
</reference>
<sequence length="69" mass="8046">MYYKNDNSITNPGDKNPGDKTPGDNFPIWLLVVLIIIFVFVGGCIIYMLRYNYLNRINNHVNQIVRNKD</sequence>
<organism evidence="3">
    <name type="scientific">viral metagenome</name>
    <dbReference type="NCBI Taxonomy" id="1070528"/>
    <lineage>
        <taxon>unclassified sequences</taxon>
        <taxon>metagenomes</taxon>
        <taxon>organismal metagenomes</taxon>
    </lineage>
</organism>
<proteinExistence type="predicted"/>
<protein>
    <submittedName>
        <fullName evidence="3">Uncharacterized protein</fullName>
    </submittedName>
</protein>
<dbReference type="AlphaFoldDB" id="A0A6C0LWT7"/>
<keyword evidence="2" id="KW-1133">Transmembrane helix</keyword>
<feature type="region of interest" description="Disordered" evidence="1">
    <location>
        <begin position="1"/>
        <end position="21"/>
    </location>
</feature>
<feature type="transmembrane region" description="Helical" evidence="2">
    <location>
        <begin position="26"/>
        <end position="49"/>
    </location>
</feature>
<accession>A0A6C0LWT7</accession>
<evidence type="ECO:0000313" key="3">
    <source>
        <dbReference type="EMBL" id="QHU34495.1"/>
    </source>
</evidence>
<evidence type="ECO:0000256" key="2">
    <source>
        <dbReference type="SAM" id="Phobius"/>
    </source>
</evidence>